<evidence type="ECO:0000256" key="2">
    <source>
        <dbReference type="ARBA" id="ARBA00022801"/>
    </source>
</evidence>
<accession>A0ABN0PMY1</accession>
<dbReference type="SUPFAM" id="SSF53098">
    <property type="entry name" value="Ribonuclease H-like"/>
    <property type="match status" value="1"/>
</dbReference>
<sequence length="553" mass="61923">MNGNEEIIIFLAIIGLPICLWALIKMPNASKCGSCGLPLNIHRQKTYHSVIENKNVELCKTCYKNRIPFIPRKTKSKPINPVSTSGETSSISEAVEEVKPLTRSSMPQQANPVSVFGESISISEVVEEVKPLTRSSMPQQANPVGVLGEIISIDEVLEEMKANNCFWLDTETTGLSSSDEIIELSICTHDKRVVFDSVLRSKVNCSAQARAVHGITDEQIANGMPIESAKAALIELLEGKTIISFNVDFDCQMLFQTFGITAKKRFCVMKWSQSVLDYERWPRLEKVCERLNIKQPEAHRSLADTITTIDVFNKLVDLTSNHKSLLRDFALIDLNAIDQLGDGETLFLSPNSNIFAFDCLIDRYGNEIIGIRSKALKRILKREGTRIFVKNGRKGKTLKVQYIDKPDMQLPISIEELSHRLGALKLKKTNPNKYLSLKATVTQSSINKTTNEIIDGTYYIPSIAINAKIYESLENLPIFHNSDRETIAFTIKTPKNTLKMLFALGLQGYSSIIKVIERENQVTITAHHLLDAQKITTLNAWGLDGEKAWSGDY</sequence>
<dbReference type="InterPro" id="IPR012337">
    <property type="entry name" value="RNaseH-like_sf"/>
</dbReference>
<dbReference type="Proteomes" id="UP000017548">
    <property type="component" value="Unassembled WGS sequence"/>
</dbReference>
<keyword evidence="7" id="KW-1185">Reference proteome</keyword>
<evidence type="ECO:0000259" key="5">
    <source>
        <dbReference type="SMART" id="SM00479"/>
    </source>
</evidence>
<dbReference type="CDD" id="cd06127">
    <property type="entry name" value="DEDDh"/>
    <property type="match status" value="1"/>
</dbReference>
<evidence type="ECO:0000256" key="3">
    <source>
        <dbReference type="ARBA" id="ARBA00022839"/>
    </source>
</evidence>
<feature type="domain" description="Exonuclease" evidence="5">
    <location>
        <begin position="164"/>
        <end position="321"/>
    </location>
</feature>
<dbReference type="PANTHER" id="PTHR30231:SF4">
    <property type="entry name" value="PROTEIN NEN2"/>
    <property type="match status" value="1"/>
</dbReference>
<feature type="transmembrane region" description="Helical" evidence="4">
    <location>
        <begin position="7"/>
        <end position="24"/>
    </location>
</feature>
<evidence type="ECO:0000313" key="7">
    <source>
        <dbReference type="Proteomes" id="UP000017548"/>
    </source>
</evidence>
<dbReference type="EMBL" id="AXZL01000064">
    <property type="protein sequence ID" value="ESE41399.1"/>
    <property type="molecule type" value="Genomic_DNA"/>
</dbReference>
<comment type="caution">
    <text evidence="6">The sequence shown here is derived from an EMBL/GenBank/DDBJ whole genome shotgun (WGS) entry which is preliminary data.</text>
</comment>
<keyword evidence="2" id="KW-0378">Hydrolase</keyword>
<keyword evidence="1" id="KW-0540">Nuclease</keyword>
<dbReference type="SMART" id="SM00479">
    <property type="entry name" value="EXOIII"/>
    <property type="match status" value="1"/>
</dbReference>
<dbReference type="PANTHER" id="PTHR30231">
    <property type="entry name" value="DNA POLYMERASE III SUBUNIT EPSILON"/>
    <property type="match status" value="1"/>
</dbReference>
<dbReference type="Gene3D" id="3.30.420.10">
    <property type="entry name" value="Ribonuclease H-like superfamily/Ribonuclease H"/>
    <property type="match status" value="1"/>
</dbReference>
<reference evidence="6 7" key="1">
    <citation type="journal article" date="2013" name="Genome Announc.">
        <title>Draft Genome Sequence of Shewanella decolorationis S12, a Dye-Degrading Bacterium Isolated from a Wastewater Treatment Plant.</title>
        <authorList>
            <person name="Xu M."/>
            <person name="Fang Y."/>
            <person name="Liu J."/>
            <person name="Chen X."/>
            <person name="Sun G."/>
            <person name="Guo J."/>
            <person name="Hua Z."/>
            <person name="Tu Q."/>
            <person name="Wu L."/>
            <person name="Zhou J."/>
            <person name="Liu X."/>
        </authorList>
    </citation>
    <scope>NUCLEOTIDE SEQUENCE [LARGE SCALE GENOMIC DNA]</scope>
    <source>
        <strain evidence="6 7">S12</strain>
    </source>
</reference>
<dbReference type="InterPro" id="IPR013520">
    <property type="entry name" value="Ribonucl_H"/>
</dbReference>
<evidence type="ECO:0000256" key="4">
    <source>
        <dbReference type="SAM" id="Phobius"/>
    </source>
</evidence>
<dbReference type="GO" id="GO:0004527">
    <property type="term" value="F:exonuclease activity"/>
    <property type="evidence" value="ECO:0007669"/>
    <property type="project" value="UniProtKB-KW"/>
</dbReference>
<evidence type="ECO:0000256" key="1">
    <source>
        <dbReference type="ARBA" id="ARBA00022722"/>
    </source>
</evidence>
<keyword evidence="3 6" id="KW-0269">Exonuclease</keyword>
<keyword evidence="4" id="KW-1133">Transmembrane helix</keyword>
<proteinExistence type="predicted"/>
<keyword evidence="4" id="KW-0472">Membrane</keyword>
<dbReference type="InterPro" id="IPR036397">
    <property type="entry name" value="RNaseH_sf"/>
</dbReference>
<protein>
    <submittedName>
        <fullName evidence="6">3'-5' exonuclease</fullName>
    </submittedName>
</protein>
<evidence type="ECO:0000313" key="6">
    <source>
        <dbReference type="EMBL" id="ESE41399.1"/>
    </source>
</evidence>
<name>A0ABN0PMY1_9GAMM</name>
<organism evidence="6 7">
    <name type="scientific">Shewanella decolorationis S12</name>
    <dbReference type="NCBI Taxonomy" id="1353536"/>
    <lineage>
        <taxon>Bacteria</taxon>
        <taxon>Pseudomonadati</taxon>
        <taxon>Pseudomonadota</taxon>
        <taxon>Gammaproteobacteria</taxon>
        <taxon>Alteromonadales</taxon>
        <taxon>Shewanellaceae</taxon>
        <taxon>Shewanella</taxon>
    </lineage>
</organism>
<keyword evidence="4" id="KW-0812">Transmembrane</keyword>
<dbReference type="Pfam" id="PF00929">
    <property type="entry name" value="RNase_T"/>
    <property type="match status" value="1"/>
</dbReference>
<dbReference type="RefSeq" id="WP_023266950.1">
    <property type="nucleotide sequence ID" value="NZ_AXZL01000064.1"/>
</dbReference>
<gene>
    <name evidence="6" type="ORF">SHD_1927</name>
</gene>